<name>A0ABX8YJG4_9PSED</name>
<reference evidence="2 3" key="1">
    <citation type="journal article" date="2022" name="Int. J. Syst. Evol. Microbiol.">
        <title>Pseudomonas germanica sp. nov., isolated from Iris germanica rhizomes.</title>
        <authorList>
            <person name="Atanasov K.E."/>
            <person name="Galbis D.M."/>
            <person name="Gallego J."/>
            <person name="Serpico A."/>
            <person name="Bosch M."/>
            <person name="Altabella T."/>
            <person name="Ferrer A."/>
        </authorList>
    </citation>
    <scope>NUCLEOTIDE SEQUENCE [LARGE SCALE GENOMIC DNA]</scope>
    <source>
        <strain evidence="2 3">FIT28</strain>
    </source>
</reference>
<sequence length="187" mass="21578">MDPLTTSTAMLLAVAGVSTLAFIIKTTIKNTVKSAIQHGFDRELESLKQQNQTALEKIKLENQKTIEELKSLLANENTERIEYLKREIQIKDRSAKIAELIAEWLTYPEEQKTLNTLTIEAFLWLPDDILQMLSQVLSHSPTAPNIREVLAKVRQHLITESILDPKEFIIFQQETTRKIIHHHRKQD</sequence>
<keyword evidence="1" id="KW-0175">Coiled coil</keyword>
<dbReference type="EMBL" id="CP071586">
    <property type="protein sequence ID" value="QYY79702.1"/>
    <property type="molecule type" value="Genomic_DNA"/>
</dbReference>
<dbReference type="Proteomes" id="UP000824588">
    <property type="component" value="Chromosome"/>
</dbReference>
<protein>
    <submittedName>
        <fullName evidence="2">Uncharacterized protein</fullName>
    </submittedName>
</protein>
<keyword evidence="3" id="KW-1185">Reference proteome</keyword>
<evidence type="ECO:0000256" key="1">
    <source>
        <dbReference type="SAM" id="Coils"/>
    </source>
</evidence>
<proteinExistence type="predicted"/>
<evidence type="ECO:0000313" key="2">
    <source>
        <dbReference type="EMBL" id="QYY79702.1"/>
    </source>
</evidence>
<accession>A0ABX8YJG4</accession>
<dbReference type="RefSeq" id="WP_220556419.1">
    <property type="nucleotide sequence ID" value="NZ_CP071586.1"/>
</dbReference>
<feature type="coiled-coil region" evidence="1">
    <location>
        <begin position="44"/>
        <end position="86"/>
    </location>
</feature>
<evidence type="ECO:0000313" key="3">
    <source>
        <dbReference type="Proteomes" id="UP000824588"/>
    </source>
</evidence>
<organism evidence="2 3">
    <name type="scientific">Pseudomonas germanica</name>
    <dbReference type="NCBI Taxonomy" id="2815720"/>
    <lineage>
        <taxon>Bacteria</taxon>
        <taxon>Pseudomonadati</taxon>
        <taxon>Pseudomonadota</taxon>
        <taxon>Gammaproteobacteria</taxon>
        <taxon>Pseudomonadales</taxon>
        <taxon>Pseudomonadaceae</taxon>
        <taxon>Pseudomonas</taxon>
    </lineage>
</organism>
<gene>
    <name evidence="2" type="ORF">J0G10_18385</name>
</gene>